<keyword evidence="1" id="KW-0479">Metal-binding</keyword>
<evidence type="ECO:0000313" key="3">
    <source>
        <dbReference type="EMBL" id="KAA0024216.1"/>
    </source>
</evidence>
<evidence type="ECO:0000259" key="2">
    <source>
        <dbReference type="PROSITE" id="PS50966"/>
    </source>
</evidence>
<dbReference type="RefSeq" id="WP_149429377.1">
    <property type="nucleotide sequence ID" value="NZ_VLNY01000002.1"/>
</dbReference>
<dbReference type="PROSITE" id="PS50966">
    <property type="entry name" value="ZF_SWIM"/>
    <property type="match status" value="1"/>
</dbReference>
<reference evidence="3 4" key="1">
    <citation type="submission" date="2019-07" db="EMBL/GenBank/DDBJ databases">
        <title>Rhodococcus cavernicolus sp. nov., isolated from a cave.</title>
        <authorList>
            <person name="Lee S.D."/>
        </authorList>
    </citation>
    <scope>NUCLEOTIDE SEQUENCE [LARGE SCALE GENOMIC DNA]</scope>
    <source>
        <strain evidence="3 4">C1-24</strain>
    </source>
</reference>
<dbReference type="InterPro" id="IPR007527">
    <property type="entry name" value="Znf_SWIM"/>
</dbReference>
<dbReference type="GO" id="GO:0008270">
    <property type="term" value="F:zinc ion binding"/>
    <property type="evidence" value="ECO:0007669"/>
    <property type="project" value="UniProtKB-KW"/>
</dbReference>
<evidence type="ECO:0000256" key="1">
    <source>
        <dbReference type="PROSITE-ProRule" id="PRU00325"/>
    </source>
</evidence>
<keyword evidence="1" id="KW-0863">Zinc-finger</keyword>
<keyword evidence="1" id="KW-0862">Zinc</keyword>
<organism evidence="3 4">
    <name type="scientific">Antrihabitans cavernicola</name>
    <dbReference type="NCBI Taxonomy" id="2495913"/>
    <lineage>
        <taxon>Bacteria</taxon>
        <taxon>Bacillati</taxon>
        <taxon>Actinomycetota</taxon>
        <taxon>Actinomycetes</taxon>
        <taxon>Mycobacteriales</taxon>
        <taxon>Nocardiaceae</taxon>
        <taxon>Antrihabitans</taxon>
    </lineage>
</organism>
<dbReference type="EMBL" id="VLNY01000002">
    <property type="protein sequence ID" value="KAA0024216.1"/>
    <property type="molecule type" value="Genomic_DNA"/>
</dbReference>
<gene>
    <name evidence="3" type="ORF">FOY51_06655</name>
</gene>
<accession>A0A5A7SED5</accession>
<sequence length="559" mass="61166">MTDHPITEAALLRAAGASRFARGEDYVQYVHRLRILGESASASIQAKRVYLVELEWSSARLAGSCTCPDDVPGGFCKHVVAVGLAVLDASPSLASQPAEPSESPLAPYLDGMSEVELRTLVTELAGLNPEIDRLLQVRASAAGKDPGVAAANLSRQVVDALRTRGFVDYRRSFDVANEADALLDELEGHLDGGAADVVRPGLLKAVTRLRAITLQADDSSGSIGNACQRAADLYARACREGEPDRVALAKWLAKFRDDSPGWPETTLPDFAAAFDERAFTTYRKAVARIDAKYPSDTDGYSRFEVDRMLLELADHDGDVDRAVEILSYRSDRVDFAGIVDRLRAAERVDDAFAWVERAVVAGRISSSHSTARMYWLSPEEAAEEYVARGRTEDALDIQRNEFARRSEPARFRALMELAERVGSPEVERERAYATLATLARQPFGSGAARIRIAIGEDDLETAWSVAEEFGAADSWQELAGALAKKYPGRAATLYKPRIDQALTVTDSKRYAGIADMLRQMRDLSKRAGGSAEFADYLDGIRAQYARRPALMAQLARRGL</sequence>
<proteinExistence type="predicted"/>
<dbReference type="Pfam" id="PF21810">
    <property type="entry name" value="DUF6880"/>
    <property type="match status" value="1"/>
</dbReference>
<dbReference type="InterPro" id="IPR049245">
    <property type="entry name" value="DUF6880"/>
</dbReference>
<name>A0A5A7SED5_9NOCA</name>
<protein>
    <recommendedName>
        <fullName evidence="2">SWIM-type domain-containing protein</fullName>
    </recommendedName>
</protein>
<comment type="caution">
    <text evidence="3">The sequence shown here is derived from an EMBL/GenBank/DDBJ whole genome shotgun (WGS) entry which is preliminary data.</text>
</comment>
<dbReference type="AlphaFoldDB" id="A0A5A7SED5"/>
<evidence type="ECO:0000313" key="4">
    <source>
        <dbReference type="Proteomes" id="UP000322244"/>
    </source>
</evidence>
<feature type="domain" description="SWIM-type" evidence="2">
    <location>
        <begin position="50"/>
        <end position="87"/>
    </location>
</feature>
<keyword evidence="4" id="KW-1185">Reference proteome</keyword>
<dbReference type="OrthoDB" id="3677745at2"/>
<dbReference type="Proteomes" id="UP000322244">
    <property type="component" value="Unassembled WGS sequence"/>
</dbReference>